<dbReference type="EMBL" id="JBHRXE010000016">
    <property type="protein sequence ID" value="MFC3569190.1"/>
    <property type="molecule type" value="Genomic_DNA"/>
</dbReference>
<comment type="caution">
    <text evidence="1">The sequence shown here is derived from an EMBL/GenBank/DDBJ whole genome shotgun (WGS) entry which is preliminary data.</text>
</comment>
<keyword evidence="2" id="KW-1185">Reference proteome</keyword>
<evidence type="ECO:0000313" key="2">
    <source>
        <dbReference type="Proteomes" id="UP001595596"/>
    </source>
</evidence>
<evidence type="ECO:0000313" key="1">
    <source>
        <dbReference type="EMBL" id="MFC3569190.1"/>
    </source>
</evidence>
<proteinExistence type="predicted"/>
<accession>A0ABV7RZ69</accession>
<gene>
    <name evidence="1" type="ORF">ACFOMP_06980</name>
</gene>
<protein>
    <submittedName>
        <fullName evidence="1">Phage head-tail joining protein</fullName>
    </submittedName>
</protein>
<organism evidence="1 2">
    <name type="scientific">Paracoccus simplex</name>
    <dbReference type="NCBI Taxonomy" id="2086346"/>
    <lineage>
        <taxon>Bacteria</taxon>
        <taxon>Pseudomonadati</taxon>
        <taxon>Pseudomonadota</taxon>
        <taxon>Alphaproteobacteria</taxon>
        <taxon>Rhodobacterales</taxon>
        <taxon>Paracoccaceae</taxon>
        <taxon>Paracoccus</taxon>
    </lineage>
</organism>
<dbReference type="RefSeq" id="WP_379028874.1">
    <property type="nucleotide sequence ID" value="NZ_JBHRXE010000016.1"/>
</dbReference>
<name>A0ABV7RZ69_9RHOB</name>
<dbReference type="NCBIfam" id="NF047331">
    <property type="entry name" value="phage_HTJ"/>
    <property type="match status" value="1"/>
</dbReference>
<sequence length="67" mass="7431">MPFTQADAERLRAAIAKGVSEAEVNGERVRFRSLAEMKETLNMIEDDLAGRASGSFRVSYPRTTRGL</sequence>
<dbReference type="Proteomes" id="UP001595596">
    <property type="component" value="Unassembled WGS sequence"/>
</dbReference>
<reference evidence="2" key="1">
    <citation type="journal article" date="2019" name="Int. J. Syst. Evol. Microbiol.">
        <title>The Global Catalogue of Microorganisms (GCM) 10K type strain sequencing project: providing services to taxonomists for standard genome sequencing and annotation.</title>
        <authorList>
            <consortium name="The Broad Institute Genomics Platform"/>
            <consortium name="The Broad Institute Genome Sequencing Center for Infectious Disease"/>
            <person name="Wu L."/>
            <person name="Ma J."/>
        </authorList>
    </citation>
    <scope>NUCLEOTIDE SEQUENCE [LARGE SCALE GENOMIC DNA]</scope>
    <source>
        <strain evidence="2">VKM B-3226</strain>
    </source>
</reference>